<dbReference type="Pfam" id="PF14492">
    <property type="entry name" value="EFG_III"/>
    <property type="match status" value="1"/>
</dbReference>
<dbReference type="InterPro" id="IPR000795">
    <property type="entry name" value="T_Tr_GTP-bd_dom"/>
</dbReference>
<feature type="domain" description="Tr-type G" evidence="4">
    <location>
        <begin position="1"/>
        <end position="251"/>
    </location>
</feature>
<dbReference type="GO" id="GO:0032790">
    <property type="term" value="P:ribosome disassembly"/>
    <property type="evidence" value="ECO:0007669"/>
    <property type="project" value="TreeGrafter"/>
</dbReference>
<keyword evidence="2" id="KW-0648">Protein biosynthesis</keyword>
<dbReference type="RefSeq" id="WP_126917669.1">
    <property type="nucleotide sequence ID" value="NZ_CP034587.1"/>
</dbReference>
<dbReference type="PANTHER" id="PTHR43261">
    <property type="entry name" value="TRANSLATION ELONGATION FACTOR G-RELATED"/>
    <property type="match status" value="1"/>
</dbReference>
<dbReference type="NCBIfam" id="TIGR00231">
    <property type="entry name" value="small_GTP"/>
    <property type="match status" value="1"/>
</dbReference>
<dbReference type="Pfam" id="PF03764">
    <property type="entry name" value="EFG_IV"/>
    <property type="match status" value="1"/>
</dbReference>
<dbReference type="PRINTS" id="PR01037">
    <property type="entry name" value="TCRTETOQM"/>
</dbReference>
<dbReference type="InterPro" id="IPR009000">
    <property type="entry name" value="Transl_B-barrel_sf"/>
</dbReference>
<dbReference type="PRINTS" id="PR00315">
    <property type="entry name" value="ELONGATNFCT"/>
</dbReference>
<dbReference type="PANTHER" id="PTHR43261:SF1">
    <property type="entry name" value="RIBOSOME-RELEASING FACTOR 2, MITOCHONDRIAL"/>
    <property type="match status" value="1"/>
</dbReference>
<dbReference type="InterPro" id="IPR020568">
    <property type="entry name" value="Ribosomal_Su5_D2-typ_SF"/>
</dbReference>
<dbReference type="EMBL" id="CP034587">
    <property type="protein sequence ID" value="AZQ75167.1"/>
    <property type="molecule type" value="Genomic_DNA"/>
</dbReference>
<dbReference type="SUPFAM" id="SSF50447">
    <property type="entry name" value="Translation proteins"/>
    <property type="match status" value="1"/>
</dbReference>
<evidence type="ECO:0000256" key="2">
    <source>
        <dbReference type="ARBA" id="ARBA00022917"/>
    </source>
</evidence>
<gene>
    <name evidence="5" type="primary">otr(A)</name>
    <name evidence="5" type="ORF">EKH77_32055</name>
</gene>
<dbReference type="InterPro" id="IPR035647">
    <property type="entry name" value="EFG_III/V"/>
</dbReference>
<dbReference type="GO" id="GO:0003924">
    <property type="term" value="F:GTPase activity"/>
    <property type="evidence" value="ECO:0007669"/>
    <property type="project" value="InterPro"/>
</dbReference>
<dbReference type="AlphaFoldDB" id="A0A3Q9G1G9"/>
<dbReference type="SUPFAM" id="SSF52540">
    <property type="entry name" value="P-loop containing nucleoside triphosphate hydrolases"/>
    <property type="match status" value="1"/>
</dbReference>
<dbReference type="Pfam" id="PF00679">
    <property type="entry name" value="EFG_C"/>
    <property type="match status" value="1"/>
</dbReference>
<dbReference type="OrthoDB" id="9801472at2"/>
<dbReference type="NCBIfam" id="NF012153">
    <property type="entry name" value="tet_protect"/>
    <property type="match status" value="1"/>
</dbReference>
<evidence type="ECO:0000256" key="1">
    <source>
        <dbReference type="ARBA" id="ARBA00022741"/>
    </source>
</evidence>
<evidence type="ECO:0000256" key="3">
    <source>
        <dbReference type="ARBA" id="ARBA00023134"/>
    </source>
</evidence>
<organism evidence="5 6">
    <name type="scientific">Streptomyces luteoverticillatus</name>
    <name type="common">Streptoverticillium luteoverticillatus</name>
    <dbReference type="NCBI Taxonomy" id="66425"/>
    <lineage>
        <taxon>Bacteria</taxon>
        <taxon>Bacillati</taxon>
        <taxon>Actinomycetota</taxon>
        <taxon>Actinomycetes</taxon>
        <taxon>Kitasatosporales</taxon>
        <taxon>Streptomycetaceae</taxon>
        <taxon>Streptomyces</taxon>
    </lineage>
</organism>
<keyword evidence="3" id="KW-0342">GTP-binding</keyword>
<dbReference type="Gene3D" id="3.30.230.10">
    <property type="match status" value="1"/>
</dbReference>
<dbReference type="Pfam" id="PF00009">
    <property type="entry name" value="GTP_EFTU"/>
    <property type="match status" value="1"/>
</dbReference>
<evidence type="ECO:0000313" key="5">
    <source>
        <dbReference type="EMBL" id="AZQ75167.1"/>
    </source>
</evidence>
<dbReference type="GO" id="GO:0006412">
    <property type="term" value="P:translation"/>
    <property type="evidence" value="ECO:0007669"/>
    <property type="project" value="UniProtKB-KW"/>
</dbReference>
<proteinExistence type="predicted"/>
<dbReference type="InterPro" id="IPR005225">
    <property type="entry name" value="Small_GTP-bd"/>
</dbReference>
<dbReference type="InterPro" id="IPR027417">
    <property type="entry name" value="P-loop_NTPase"/>
</dbReference>
<dbReference type="InterPro" id="IPR005517">
    <property type="entry name" value="Transl_elong_EFG/EF2_IV"/>
</dbReference>
<dbReference type="SUPFAM" id="SSF54980">
    <property type="entry name" value="EF-G C-terminal domain-like"/>
    <property type="match status" value="2"/>
</dbReference>
<dbReference type="Proteomes" id="UP000267900">
    <property type="component" value="Chromosome"/>
</dbReference>
<sequence>MNKLNLGILAHVDAGKTSLTERLLHRTGVIDTVGSVDDGTTQTDSLELERRRGITIRSAVAAFVLDDLKVNLIDTPGHSDFIAEVERVLRVLNGAVLVVSAVEGVQPQTRVLMRTLRRLAIPTLVFVNKTDRAGADTDAVLAGIRRRLTGSAVAMTTVTGLGTPATRVRARTLDDPAFTGELAEVLAGHSDAFLGSYLDDTRTLTPEDYTAELARQTAEGLTHPVYFGSAVTGEGIDELLSGVRDLLPAPDGARPGGEPAGTVFKIERGSRGERIGYLHLTAGSLAARDEAVLHRTDHSGHLTRHPGRITSLRVFERGATTVEARAEAGDIAQVRGLKDLRVGDRLGPADGTGHTGAFAPPALETVVRPLRPEAAPRLHTALTTLAEQDPHIELRQDADTGGAVLRLYGEVQKDIIHTTLAEEFGVAVRFEETRTVHIEKPTGVGAALEEIGARTENYFWATVGLRVEPAGPGEGVVFRLAVELGSLPRAFHKAIEETVHATLRHGLYGWQVTDCLVTLTHTGYASPVSAADDFRKVTPLVLMDALRRAGTEVHEPVDAFELELPAGTLSPVLAKLAELGATPFPPVADGDVHRLEGLLAAGRTHGFEQQVPALTQGEGVFLSAFHGYRPVRGRHPVRPRPQGPDPLNRDAYLLHVLKRL</sequence>
<dbReference type="SUPFAM" id="SSF54211">
    <property type="entry name" value="Ribosomal protein S5 domain 2-like"/>
    <property type="match status" value="1"/>
</dbReference>
<dbReference type="Gene3D" id="2.40.30.10">
    <property type="entry name" value="Translation factors"/>
    <property type="match status" value="1"/>
</dbReference>
<dbReference type="InterPro" id="IPR000640">
    <property type="entry name" value="EFG_V-like"/>
</dbReference>
<evidence type="ECO:0000259" key="4">
    <source>
        <dbReference type="PROSITE" id="PS51722"/>
    </source>
</evidence>
<keyword evidence="1" id="KW-0547">Nucleotide-binding</keyword>
<accession>A0A3Q9G1G9</accession>
<protein>
    <submittedName>
        <fullName evidence="5">Tetracycline resistance ribosomal protection protein Otr(A)</fullName>
    </submittedName>
</protein>
<dbReference type="CDD" id="cd01684">
    <property type="entry name" value="Tet_like_IV"/>
    <property type="match status" value="1"/>
</dbReference>
<dbReference type="Gene3D" id="3.30.70.870">
    <property type="entry name" value="Elongation Factor G (Translational Gtpase), domain 3"/>
    <property type="match status" value="1"/>
</dbReference>
<dbReference type="Gene3D" id="3.40.50.300">
    <property type="entry name" value="P-loop containing nucleotide triphosphate hydrolases"/>
    <property type="match status" value="1"/>
</dbReference>
<dbReference type="NCBIfam" id="NF000120">
    <property type="entry name" value="47473_otr"/>
    <property type="match status" value="1"/>
</dbReference>
<dbReference type="InterPro" id="IPR014721">
    <property type="entry name" value="Ribsml_uS5_D2-typ_fold_subgr"/>
</dbReference>
<dbReference type="InterPro" id="IPR031157">
    <property type="entry name" value="G_TR_CS"/>
</dbReference>
<reference evidence="5 6" key="1">
    <citation type="submission" date="2018-12" db="EMBL/GenBank/DDBJ databases">
        <title>The whole draft genome of Streptomyce luteoverticillatus CGMCC 15060.</title>
        <authorList>
            <person name="Feng Z."/>
            <person name="Chen G."/>
            <person name="Zhang J."/>
            <person name="Zhu H."/>
            <person name="Yu X."/>
            <person name="Zhang W."/>
            <person name="Zhang X."/>
        </authorList>
    </citation>
    <scope>NUCLEOTIDE SEQUENCE [LARGE SCALE GENOMIC DNA]</scope>
    <source>
        <strain evidence="5 6">CGMCC 15060</strain>
    </source>
</reference>
<name>A0A3Q9G1G9_STRLT</name>
<dbReference type="SMART" id="SM00889">
    <property type="entry name" value="EFG_IV"/>
    <property type="match status" value="1"/>
</dbReference>
<dbReference type="CDD" id="cd04168">
    <property type="entry name" value="TetM_like"/>
    <property type="match status" value="1"/>
</dbReference>
<dbReference type="PROSITE" id="PS00301">
    <property type="entry name" value="G_TR_1"/>
    <property type="match status" value="1"/>
</dbReference>
<keyword evidence="6" id="KW-1185">Reference proteome</keyword>
<dbReference type="PROSITE" id="PS51722">
    <property type="entry name" value="G_TR_2"/>
    <property type="match status" value="1"/>
</dbReference>
<evidence type="ECO:0000313" key="6">
    <source>
        <dbReference type="Proteomes" id="UP000267900"/>
    </source>
</evidence>
<dbReference type="InterPro" id="IPR041095">
    <property type="entry name" value="EFG_II"/>
</dbReference>
<dbReference type="GO" id="GO:0005525">
    <property type="term" value="F:GTP binding"/>
    <property type="evidence" value="ECO:0007669"/>
    <property type="project" value="UniProtKB-KW"/>
</dbReference>